<evidence type="ECO:0000256" key="1">
    <source>
        <dbReference type="SAM" id="Phobius"/>
    </source>
</evidence>
<evidence type="ECO:0000313" key="3">
    <source>
        <dbReference type="Proteomes" id="UP000033876"/>
    </source>
</evidence>
<keyword evidence="1" id="KW-1133">Transmembrane helix</keyword>
<keyword evidence="1" id="KW-0812">Transmembrane</keyword>
<keyword evidence="1" id="KW-0472">Membrane</keyword>
<proteinExistence type="predicted"/>
<comment type="caution">
    <text evidence="2">The sequence shown here is derived from an EMBL/GenBank/DDBJ whole genome shotgun (WGS) entry which is preliminary data.</text>
</comment>
<organism evidence="2 3">
    <name type="scientific">Candidatus Nomurabacteria bacterium GW2011_GWB1_37_5</name>
    <dbReference type="NCBI Taxonomy" id="1618742"/>
    <lineage>
        <taxon>Bacteria</taxon>
        <taxon>Candidatus Nomuraibacteriota</taxon>
    </lineage>
</organism>
<accession>A0A0G0H0K4</accession>
<feature type="transmembrane region" description="Helical" evidence="1">
    <location>
        <begin position="6"/>
        <end position="28"/>
    </location>
</feature>
<reference evidence="2 3" key="1">
    <citation type="journal article" date="2015" name="Nature">
        <title>rRNA introns, odd ribosomes, and small enigmatic genomes across a large radiation of phyla.</title>
        <authorList>
            <person name="Brown C.T."/>
            <person name="Hug L.A."/>
            <person name="Thomas B.C."/>
            <person name="Sharon I."/>
            <person name="Castelle C.J."/>
            <person name="Singh A."/>
            <person name="Wilkins M.J."/>
            <person name="Williams K.H."/>
            <person name="Banfield J.F."/>
        </authorList>
    </citation>
    <scope>NUCLEOTIDE SEQUENCE [LARGE SCALE GENOMIC DNA]</scope>
</reference>
<gene>
    <name evidence="2" type="ORF">US50_C0007G0005</name>
</gene>
<dbReference type="EMBL" id="LBTF01000007">
    <property type="protein sequence ID" value="KKQ35697.1"/>
    <property type="molecule type" value="Genomic_DNA"/>
</dbReference>
<name>A0A0G0H0K4_9BACT</name>
<evidence type="ECO:0000313" key="2">
    <source>
        <dbReference type="EMBL" id="KKQ35697.1"/>
    </source>
</evidence>
<sequence>MNNHNPIKYKIIFGVVLVSVLAMFFYFAPFSSKSELKKAEAFDFSILKFFGGKIEKAEYNTGCEDMTEEILTATYGSVYLTVDKIEIGKPKPATVGILRLWEVAIVPPVVRVLGAGFYRHVLDTFPIENTWALGAGFDITSSISSNGFSAEGKDSDGNATTYNLASFMSSGSCSLLANLIYFIGAGRPTSL</sequence>
<dbReference type="Proteomes" id="UP000033876">
    <property type="component" value="Unassembled WGS sequence"/>
</dbReference>
<protein>
    <submittedName>
        <fullName evidence="2">Uncharacterized protein</fullName>
    </submittedName>
</protein>
<dbReference type="AlphaFoldDB" id="A0A0G0H0K4"/>